<dbReference type="PANTHER" id="PTHR10796:SF92">
    <property type="entry name" value="PATCHED-RELATED, ISOFORM A"/>
    <property type="match status" value="1"/>
</dbReference>
<dbReference type="InterPro" id="IPR051697">
    <property type="entry name" value="Patched_domain-protein"/>
</dbReference>
<evidence type="ECO:0000256" key="3">
    <source>
        <dbReference type="SAM" id="Phobius"/>
    </source>
</evidence>
<comment type="similarity">
    <text evidence="1">Belongs to the patched family.</text>
</comment>
<feature type="transmembrane region" description="Helical" evidence="3">
    <location>
        <begin position="482"/>
        <end position="510"/>
    </location>
</feature>
<accession>A0AAD2GDX3</accession>
<evidence type="ECO:0000256" key="1">
    <source>
        <dbReference type="ARBA" id="ARBA00005585"/>
    </source>
</evidence>
<evidence type="ECO:0000313" key="5">
    <source>
        <dbReference type="EMBL" id="CAJ1969993.1"/>
    </source>
</evidence>
<dbReference type="PROSITE" id="PS50156">
    <property type="entry name" value="SSD"/>
    <property type="match status" value="1"/>
</dbReference>
<feature type="transmembrane region" description="Helical" evidence="3">
    <location>
        <begin position="112"/>
        <end position="135"/>
    </location>
</feature>
<protein>
    <recommendedName>
        <fullName evidence="4">SSD domain-containing protein</fullName>
    </recommendedName>
</protein>
<dbReference type="Pfam" id="PF12349">
    <property type="entry name" value="Sterol-sensing"/>
    <property type="match status" value="1"/>
</dbReference>
<feature type="region of interest" description="Disordered" evidence="2">
    <location>
        <begin position="1"/>
        <end position="79"/>
    </location>
</feature>
<feature type="compositionally biased region" description="Low complexity" evidence="2">
    <location>
        <begin position="27"/>
        <end position="37"/>
    </location>
</feature>
<reference evidence="5" key="1">
    <citation type="submission" date="2023-08" db="EMBL/GenBank/DDBJ databases">
        <authorList>
            <person name="Audoor S."/>
            <person name="Bilcke G."/>
        </authorList>
    </citation>
    <scope>NUCLEOTIDE SEQUENCE</scope>
</reference>
<gene>
    <name evidence="5" type="ORF">CYCCA115_LOCUS24017</name>
</gene>
<feature type="transmembrane region" description="Helical" evidence="3">
    <location>
        <begin position="827"/>
        <end position="851"/>
    </location>
</feature>
<dbReference type="InterPro" id="IPR000731">
    <property type="entry name" value="SSD"/>
</dbReference>
<feature type="transmembrane region" description="Helical" evidence="3">
    <location>
        <begin position="416"/>
        <end position="436"/>
    </location>
</feature>
<dbReference type="GO" id="GO:0016020">
    <property type="term" value="C:membrane"/>
    <property type="evidence" value="ECO:0007669"/>
    <property type="project" value="TreeGrafter"/>
</dbReference>
<evidence type="ECO:0000259" key="4">
    <source>
        <dbReference type="PROSITE" id="PS50156"/>
    </source>
</evidence>
<feature type="transmembrane region" description="Helical" evidence="3">
    <location>
        <begin position="924"/>
        <end position="951"/>
    </location>
</feature>
<dbReference type="Gene3D" id="1.20.1640.10">
    <property type="entry name" value="Multidrug efflux transporter AcrB transmembrane domain"/>
    <property type="match status" value="2"/>
</dbReference>
<evidence type="ECO:0000313" key="6">
    <source>
        <dbReference type="Proteomes" id="UP001295423"/>
    </source>
</evidence>
<feature type="transmembrane region" description="Helical" evidence="3">
    <location>
        <begin position="857"/>
        <end position="878"/>
    </location>
</feature>
<feature type="transmembrane region" description="Helical" evidence="3">
    <location>
        <begin position="456"/>
        <end position="476"/>
    </location>
</feature>
<feature type="transmembrane region" description="Helical" evidence="3">
    <location>
        <begin position="801"/>
        <end position="820"/>
    </location>
</feature>
<feature type="domain" description="SSD" evidence="4">
    <location>
        <begin position="353"/>
        <end position="510"/>
    </location>
</feature>
<feature type="transmembrane region" description="Helical" evidence="3">
    <location>
        <begin position="385"/>
        <end position="410"/>
    </location>
</feature>
<organism evidence="5 6">
    <name type="scientific">Cylindrotheca closterium</name>
    <dbReference type="NCBI Taxonomy" id="2856"/>
    <lineage>
        <taxon>Eukaryota</taxon>
        <taxon>Sar</taxon>
        <taxon>Stramenopiles</taxon>
        <taxon>Ochrophyta</taxon>
        <taxon>Bacillariophyta</taxon>
        <taxon>Bacillariophyceae</taxon>
        <taxon>Bacillariophycidae</taxon>
        <taxon>Bacillariales</taxon>
        <taxon>Bacillariaceae</taxon>
        <taxon>Cylindrotheca</taxon>
    </lineage>
</organism>
<feature type="transmembrane region" description="Helical" evidence="3">
    <location>
        <begin position="561"/>
        <end position="582"/>
    </location>
</feature>
<dbReference type="Proteomes" id="UP001295423">
    <property type="component" value="Unassembled WGS sequence"/>
</dbReference>
<keyword evidence="3" id="KW-0812">Transmembrane</keyword>
<dbReference type="AlphaFoldDB" id="A0AAD2GDX3"/>
<comment type="caution">
    <text evidence="5">The sequence shown here is derived from an EMBL/GenBank/DDBJ whole genome shotgun (WGS) entry which is preliminary data.</text>
</comment>
<keyword evidence="6" id="KW-1185">Reference proteome</keyword>
<feature type="transmembrane region" description="Helical" evidence="3">
    <location>
        <begin position="898"/>
        <end position="918"/>
    </location>
</feature>
<sequence length="960" mass="107343">MPKKDLTKKTSTMSTMPEGFTSEDLENNNNNNNSNGNDDFDEVPLSHNNHSDKKKKKKLYEEEDETSETASDSNNKPSKFSAAWTNALVQIRKPISRMVCWMGDSAAAHPKMTIAIGIVLAFELAIIGVLTNFYLEIDGDVLWTPTPSRVLSHGDYVANQAGFPSPPRWSRFTVHADGGNVLSDPEEGLRRVFTLLETVTSTPGYADVCKEATVTMKDNENGGTTCGIASITKFYDYSLTNFESKLNNNNNNNNNNVLTQISQPTYPDGTPVEVKEIMGNPQYENELLTYAQLLIMTIDFPETDAAFEFEDIMLDRVLALQEQWLSEPNNPYRLEAFAERSFDDEFSRAIVNDIPLVPMIFFVMSIFTGLVFFRKNWIHSRCLLGFGAVCSIFLSIMVGYGIMFIIGVPFTSMTQIVPFIMFGIGLDDAFIIWGAYQRMDRSIPAVDRVHDTMEEVGVSIFVTTFTSVVAFGLGGLSKVPAVYWLCAYAAPTILIDFIYQTTFFVALIILDEQRVEAKKRDCFTCLKAPQQQEGEDQDDQAPEIPVVDRFMVWYSDFLMKPIVKVIVLAIFFGIFGGLSYSASLLKQEFYFTDVLPSDSYVADFWDKYQVYTGGSGVAPYVVFRDIDQSDPAIQAQMDTYVNDIVAMDEISSQPDFFWVRDFQAFLTSTQTMSSLVAGFPKDSPAYVTYSGSPSTIADTMGNLAFEQQLDVFLTVPSFDKLYSKNIVRNQAGNVTVSRTRVRMDRVNQRSVDSLVDTLETQRVITENTSINNGVDPDNWKFFTFDELFYIWQFYTESPSELVLSTILGVSAVSIISLIFIPHWSSVLFVAPIISILYVDLLGFLQLCGVAINAVSYISLVMSIGLMVDFLLHILLRFFESKETTREAKVKDVLQTMGASILVGGISTFLGVLPLVFSTSTVFSTIFYCFLGLVVLGITHGLIFLPVVLSLLGPTVVLELQ</sequence>
<dbReference type="PANTHER" id="PTHR10796">
    <property type="entry name" value="PATCHED-RELATED"/>
    <property type="match status" value="1"/>
</dbReference>
<dbReference type="SUPFAM" id="SSF82866">
    <property type="entry name" value="Multidrug efflux transporter AcrB transmembrane domain"/>
    <property type="match status" value="2"/>
</dbReference>
<feature type="transmembrane region" description="Helical" evidence="3">
    <location>
        <begin position="356"/>
        <end position="373"/>
    </location>
</feature>
<keyword evidence="3" id="KW-0472">Membrane</keyword>
<evidence type="ECO:0000256" key="2">
    <source>
        <dbReference type="SAM" id="MobiDB-lite"/>
    </source>
</evidence>
<keyword evidence="3" id="KW-1133">Transmembrane helix</keyword>
<dbReference type="InterPro" id="IPR053958">
    <property type="entry name" value="HMGCR/SNAP/NPC1-like_SSD"/>
</dbReference>
<name>A0AAD2GDX3_9STRA</name>
<dbReference type="EMBL" id="CAKOGP040002447">
    <property type="protein sequence ID" value="CAJ1969993.1"/>
    <property type="molecule type" value="Genomic_DNA"/>
</dbReference>
<proteinExistence type="inferred from homology"/>